<reference evidence="1 2" key="1">
    <citation type="submission" date="2011-07" db="EMBL/GenBank/DDBJ databases">
        <title>The complete genome of chromosome of Emticicia oligotrophica DSM 17448.</title>
        <authorList>
            <consortium name="US DOE Joint Genome Institute (JGI-PGF)"/>
            <person name="Lucas S."/>
            <person name="Han J."/>
            <person name="Lapidus A."/>
            <person name="Bruce D."/>
            <person name="Goodwin L."/>
            <person name="Pitluck S."/>
            <person name="Peters L."/>
            <person name="Kyrpides N."/>
            <person name="Mavromatis K."/>
            <person name="Ivanova N."/>
            <person name="Ovchinnikova G."/>
            <person name="Teshima H."/>
            <person name="Detter J.C."/>
            <person name="Tapia R."/>
            <person name="Han C."/>
            <person name="Land M."/>
            <person name="Hauser L."/>
            <person name="Markowitz V."/>
            <person name="Cheng J.-F."/>
            <person name="Hugenholtz P."/>
            <person name="Woyke T."/>
            <person name="Wu D."/>
            <person name="Tindall B."/>
            <person name="Pomrenke H."/>
            <person name="Brambilla E."/>
            <person name="Klenk H.-P."/>
            <person name="Eisen J.A."/>
        </authorList>
    </citation>
    <scope>NUCLEOTIDE SEQUENCE [LARGE SCALE GENOMIC DNA]</scope>
    <source>
        <strain evidence="1 2">DSM 17448</strain>
    </source>
</reference>
<proteinExistence type="predicted"/>
<sequence>MNKLRTTSKPLNNIPPNLSLYDKYGAVAYGVILQIIPQEQLAQEILVELFQFPLQNCSAEISDVICIIRNARAKALEFSNRFKSLLPPNEDSNTSEKEVLPDLIFNLAFKQGIPLESIAERLGISKEATMKAISEHVKSFRKS</sequence>
<dbReference type="RefSeq" id="WP_015027831.1">
    <property type="nucleotide sequence ID" value="NC_018748.1"/>
</dbReference>
<dbReference type="Proteomes" id="UP000002875">
    <property type="component" value="Chromosome"/>
</dbReference>
<name>A0ABN4AJ31_EMTOG</name>
<protein>
    <submittedName>
        <fullName evidence="1">Uncharacterized protein</fullName>
    </submittedName>
</protein>
<keyword evidence="2" id="KW-1185">Reference proteome</keyword>
<gene>
    <name evidence="1" type="ordered locus">Emtol_0980</name>
</gene>
<organism evidence="1 2">
    <name type="scientific">Emticicia oligotrophica (strain DSM 17448 / CIP 109782 / MTCC 6937 / GPTSA100-15)</name>
    <dbReference type="NCBI Taxonomy" id="929562"/>
    <lineage>
        <taxon>Bacteria</taxon>
        <taxon>Pseudomonadati</taxon>
        <taxon>Bacteroidota</taxon>
        <taxon>Cytophagia</taxon>
        <taxon>Cytophagales</taxon>
        <taxon>Leadbetterellaceae</taxon>
        <taxon>Emticicia</taxon>
    </lineage>
</organism>
<evidence type="ECO:0000313" key="1">
    <source>
        <dbReference type="EMBL" id="AFK02131.1"/>
    </source>
</evidence>
<dbReference type="EMBL" id="CP002961">
    <property type="protein sequence ID" value="AFK02131.1"/>
    <property type="molecule type" value="Genomic_DNA"/>
</dbReference>
<evidence type="ECO:0000313" key="2">
    <source>
        <dbReference type="Proteomes" id="UP000002875"/>
    </source>
</evidence>
<accession>A0ABN4AJ31</accession>